<evidence type="ECO:0000313" key="6">
    <source>
        <dbReference type="EMBL" id="JAT77176.1"/>
    </source>
</evidence>
<dbReference type="SMART" id="SM00338">
    <property type="entry name" value="BRLZ"/>
    <property type="match status" value="1"/>
</dbReference>
<proteinExistence type="predicted"/>
<evidence type="ECO:0000256" key="2">
    <source>
        <dbReference type="ARBA" id="ARBA00023125"/>
    </source>
</evidence>
<dbReference type="InterPro" id="IPR043452">
    <property type="entry name" value="BZIP46-like"/>
</dbReference>
<dbReference type="InterPro" id="IPR046347">
    <property type="entry name" value="bZIP_sf"/>
</dbReference>
<protein>
    <recommendedName>
        <fullName evidence="5">BZIP domain-containing protein</fullName>
    </recommendedName>
</protein>
<feature type="non-terminal residue" evidence="6">
    <location>
        <position position="1"/>
    </location>
</feature>
<dbReference type="GO" id="GO:0005634">
    <property type="term" value="C:nucleus"/>
    <property type="evidence" value="ECO:0007669"/>
    <property type="project" value="UniProtKB-SubCell"/>
</dbReference>
<evidence type="ECO:0000256" key="1">
    <source>
        <dbReference type="ARBA" id="ARBA00004123"/>
    </source>
</evidence>
<gene>
    <name evidence="6" type="ORF">g.42407</name>
</gene>
<dbReference type="CDD" id="cd14707">
    <property type="entry name" value="bZIP_plant_BZIP46"/>
    <property type="match status" value="1"/>
</dbReference>
<dbReference type="EMBL" id="GDKF01001446">
    <property type="protein sequence ID" value="JAT77176.1"/>
    <property type="molecule type" value="Transcribed_RNA"/>
</dbReference>
<feature type="compositionally biased region" description="Low complexity" evidence="4">
    <location>
        <begin position="551"/>
        <end position="562"/>
    </location>
</feature>
<dbReference type="GO" id="GO:0045893">
    <property type="term" value="P:positive regulation of DNA-templated transcription"/>
    <property type="evidence" value="ECO:0007669"/>
    <property type="project" value="InterPro"/>
</dbReference>
<dbReference type="SUPFAM" id="SSF57959">
    <property type="entry name" value="Leucine zipper domain"/>
    <property type="match status" value="1"/>
</dbReference>
<feature type="domain" description="BZIP" evidence="5">
    <location>
        <begin position="501"/>
        <end position="547"/>
    </location>
</feature>
<feature type="compositionally biased region" description="Low complexity" evidence="4">
    <location>
        <begin position="453"/>
        <end position="468"/>
    </location>
</feature>
<evidence type="ECO:0000256" key="3">
    <source>
        <dbReference type="ARBA" id="ARBA00023242"/>
    </source>
</evidence>
<dbReference type="GO" id="GO:0003677">
    <property type="term" value="F:DNA binding"/>
    <property type="evidence" value="ECO:0007669"/>
    <property type="project" value="UniProtKB-KW"/>
</dbReference>
<dbReference type="Pfam" id="PF00170">
    <property type="entry name" value="bZIP_1"/>
    <property type="match status" value="1"/>
</dbReference>
<dbReference type="PROSITE" id="PS50217">
    <property type="entry name" value="BZIP"/>
    <property type="match status" value="1"/>
</dbReference>
<feature type="compositionally biased region" description="Basic and acidic residues" evidence="4">
    <location>
        <begin position="404"/>
        <end position="413"/>
    </location>
</feature>
<dbReference type="GO" id="GO:0003700">
    <property type="term" value="F:DNA-binding transcription factor activity"/>
    <property type="evidence" value="ECO:0007669"/>
    <property type="project" value="InterPro"/>
</dbReference>
<dbReference type="PROSITE" id="PS00036">
    <property type="entry name" value="BZIP_BASIC"/>
    <property type="match status" value="1"/>
</dbReference>
<evidence type="ECO:0000256" key="4">
    <source>
        <dbReference type="SAM" id="MobiDB-lite"/>
    </source>
</evidence>
<dbReference type="InterPro" id="IPR004827">
    <property type="entry name" value="bZIP"/>
</dbReference>
<feature type="region of interest" description="Disordered" evidence="4">
    <location>
        <begin position="551"/>
        <end position="584"/>
    </location>
</feature>
<dbReference type="PANTHER" id="PTHR22952">
    <property type="entry name" value="CAMP-RESPONSE ELEMENT BINDING PROTEIN-RELATED"/>
    <property type="match status" value="1"/>
</dbReference>
<feature type="region of interest" description="Disordered" evidence="4">
    <location>
        <begin position="148"/>
        <end position="176"/>
    </location>
</feature>
<dbReference type="Gene3D" id="1.20.5.170">
    <property type="match status" value="1"/>
</dbReference>
<dbReference type="PANTHER" id="PTHR22952:SF175">
    <property type="entry name" value="PROTEIN ABSCISIC ACID-INSENSITIVE 5"/>
    <property type="match status" value="1"/>
</dbReference>
<accession>A0A1D2AD77</accession>
<feature type="region of interest" description="Disordered" evidence="4">
    <location>
        <begin position="401"/>
        <end position="523"/>
    </location>
</feature>
<organism evidence="6">
    <name type="scientific">Auxenochlorella protothecoides</name>
    <name type="common">Green microalga</name>
    <name type="synonym">Chlorella protothecoides</name>
    <dbReference type="NCBI Taxonomy" id="3075"/>
    <lineage>
        <taxon>Eukaryota</taxon>
        <taxon>Viridiplantae</taxon>
        <taxon>Chlorophyta</taxon>
        <taxon>core chlorophytes</taxon>
        <taxon>Trebouxiophyceae</taxon>
        <taxon>Chlorellales</taxon>
        <taxon>Chlorellaceae</taxon>
        <taxon>Auxenochlorella</taxon>
    </lineage>
</organism>
<dbReference type="AlphaFoldDB" id="A0A1D2AD77"/>
<reference evidence="6" key="1">
    <citation type="submission" date="2015-08" db="EMBL/GenBank/DDBJ databases">
        <authorList>
            <person name="Babu N.S."/>
            <person name="Beckwith C.J."/>
            <person name="Beseler K.G."/>
            <person name="Brison A."/>
            <person name="Carone J.V."/>
            <person name="Caskin T.P."/>
            <person name="Diamond M."/>
            <person name="Durham M.E."/>
            <person name="Foxe J.M."/>
            <person name="Go M."/>
            <person name="Henderson B.A."/>
            <person name="Jones I.B."/>
            <person name="McGettigan J.A."/>
            <person name="Micheletti S.J."/>
            <person name="Nasrallah M.E."/>
            <person name="Ortiz D."/>
            <person name="Piller C.R."/>
            <person name="Privatt S.R."/>
            <person name="Schneider S.L."/>
            <person name="Sharp S."/>
            <person name="Smith T.C."/>
            <person name="Stanton J.D."/>
            <person name="Ullery H.E."/>
            <person name="Wilson R.J."/>
            <person name="Serrano M.G."/>
            <person name="Buck G."/>
            <person name="Lee V."/>
            <person name="Wang Y."/>
            <person name="Carvalho R."/>
            <person name="Voegtly L."/>
            <person name="Shi R."/>
            <person name="Duckworth R."/>
            <person name="Johnson A."/>
            <person name="Loviza R."/>
            <person name="Walstead R."/>
            <person name="Shah Z."/>
            <person name="Kiflezghi M."/>
            <person name="Wade K."/>
            <person name="Ball S.L."/>
            <person name="Bradley K.W."/>
            <person name="Asai D.J."/>
            <person name="Bowman C.A."/>
            <person name="Russell D.A."/>
            <person name="Pope W.H."/>
            <person name="Jacobs-Sera D."/>
            <person name="Hendrix R.W."/>
            <person name="Hatfull G.F."/>
        </authorList>
    </citation>
    <scope>NUCLEOTIDE SEQUENCE</scope>
</reference>
<feature type="region of interest" description="Disordered" evidence="4">
    <location>
        <begin position="344"/>
        <end position="369"/>
    </location>
</feature>
<comment type="subcellular location">
    <subcellularLocation>
        <location evidence="1">Nucleus</location>
    </subcellularLocation>
</comment>
<sequence length="584" mass="58635">ANQRADGHCWRLICDQDLALSCRSAMQRDAWTDPISASLETLPGGESLPADLGKLLQQLVQASAAEGAGTDSNAADELRDSLSSLGISIEALQRHNPGSFGSKTLDDVWEMMAPQRLDGDTSDARLSQLLDQAAQLLPELSSLVPSTLPTPASLQMPSHLPPHAGEATPHNPGEAGGYAHRPSIFAYDPPGGGREAYMQQAYPAPPGSGLGRGPLPGAGMQRHGEYEAEARSPSGFAYARPGGGAGAASAGDWAASMSAAAGMLRGDGAAGGYLPHQGHPHSRPLTPAHMVAQQQQQGYGAGLPSRAASPSLAGFRYRGVSLGPPGGPGSLTPPAHSLGLEVRPGAHPVNASPFQLSSAPGPRAASPLSRPVSAAGVRLDLDPAAATRAAAAAAARAARKLRRREVEARHAHGDVGPAPAPAGARSCPSPAPGAGAAAAAWSPGPTPPGAGGAAQHAARPGAGAGPAVVVPPAPSGATSAGGGSLAGLRADSGSGGDRQEGARSSKRAIKNRESAARSRARRQEYTQTLEAKVAELQEANRLLREQVLTAAAAAAAGSGHAGAPRESGAADGPAQVGVKRARSL</sequence>
<evidence type="ECO:0000259" key="5">
    <source>
        <dbReference type="PROSITE" id="PS50217"/>
    </source>
</evidence>
<feature type="compositionally biased region" description="Basic and acidic residues" evidence="4">
    <location>
        <begin position="510"/>
        <end position="523"/>
    </location>
</feature>
<keyword evidence="2" id="KW-0238">DNA-binding</keyword>
<name>A0A1D2AD77_AUXPR</name>
<keyword evidence="3" id="KW-0539">Nucleus</keyword>
<feature type="compositionally biased region" description="Low complexity" evidence="4">
    <location>
        <begin position="414"/>
        <end position="443"/>
    </location>
</feature>